<dbReference type="EMBL" id="MFPV01000020">
    <property type="protein sequence ID" value="OGH62105.1"/>
    <property type="molecule type" value="Genomic_DNA"/>
</dbReference>
<accession>A0A1F6LS07</accession>
<comment type="caution">
    <text evidence="1">The sequence shown here is derived from an EMBL/GenBank/DDBJ whole genome shotgun (WGS) entry which is preliminary data.</text>
</comment>
<dbReference type="Proteomes" id="UP000176329">
    <property type="component" value="Unassembled WGS sequence"/>
</dbReference>
<name>A0A1F6LS07_9BACT</name>
<dbReference type="Gene3D" id="1.10.10.10">
    <property type="entry name" value="Winged helix-like DNA-binding domain superfamily/Winged helix DNA-binding domain"/>
    <property type="match status" value="1"/>
</dbReference>
<gene>
    <name evidence="1" type="ORF">A2848_01355</name>
</gene>
<protein>
    <recommendedName>
        <fullName evidence="3">Transcription regulator TrmB N-terminal domain-containing protein</fullName>
    </recommendedName>
</protein>
<sequence>MKYSTEELNQILKHFGCTTRDIKVYLKALSFGPGTIQQYAHSFHENRITVHSAIERLIEKKLMFESRKGKRRIVAAADPTIFQKMLQQEKNEIGNIEPSLAAAVQWLQGIKKIDASTPAVKFYEGITGLKHMLEESLEAKSEVLVFTYVDIFADLLNKKYLENYYERRAKLGIHTRLIFPNAEFGKQIYSRAESFNMKIKFLPGIARWNSGFFLWNDVLAIQSFTEGKVTCTIIQNEDIAHFFRNVIFPLCWEGSRELSRGQTAFRSD</sequence>
<dbReference type="AlphaFoldDB" id="A0A1F6LS07"/>
<evidence type="ECO:0000313" key="2">
    <source>
        <dbReference type="Proteomes" id="UP000176329"/>
    </source>
</evidence>
<evidence type="ECO:0000313" key="1">
    <source>
        <dbReference type="EMBL" id="OGH62105.1"/>
    </source>
</evidence>
<evidence type="ECO:0008006" key="3">
    <source>
        <dbReference type="Google" id="ProtNLM"/>
    </source>
</evidence>
<proteinExistence type="predicted"/>
<reference evidence="1 2" key="1">
    <citation type="journal article" date="2016" name="Nat. Commun.">
        <title>Thousands of microbial genomes shed light on interconnected biogeochemical processes in an aquifer system.</title>
        <authorList>
            <person name="Anantharaman K."/>
            <person name="Brown C.T."/>
            <person name="Hug L.A."/>
            <person name="Sharon I."/>
            <person name="Castelle C.J."/>
            <person name="Probst A.J."/>
            <person name="Thomas B.C."/>
            <person name="Singh A."/>
            <person name="Wilkins M.J."/>
            <person name="Karaoz U."/>
            <person name="Brodie E.L."/>
            <person name="Williams K.H."/>
            <person name="Hubbard S.S."/>
            <person name="Banfield J.F."/>
        </authorList>
    </citation>
    <scope>NUCLEOTIDE SEQUENCE [LARGE SCALE GENOMIC DNA]</scope>
</reference>
<organism evidence="1 2">
    <name type="scientific">Candidatus Magasanikbacteria bacterium RIFCSPHIGHO2_01_FULL_50_8</name>
    <dbReference type="NCBI Taxonomy" id="1798674"/>
    <lineage>
        <taxon>Bacteria</taxon>
        <taxon>Candidatus Magasanikiibacteriota</taxon>
    </lineage>
</organism>
<dbReference type="InterPro" id="IPR036388">
    <property type="entry name" value="WH-like_DNA-bd_sf"/>
</dbReference>